<accession>A0ABT3ZJR0</accession>
<sequence length="276" mass="30137">MLDHLVINTRFQMDVAAALFERLGFQLTPRGHHSLGSINHLVMFPDHYLELIGLPTSGAALRQEVLDSVVGIDGLVFAIDDAPATAARLAREGIDAQPVQRFSRPAEIDGENRTASFETVRLVAGQYPAGRIYYCHHLTPEWVWRDAWLAHPNGVTSIASLEVISDDPAAAERDYARLTARADVSAAPRAASFHLRFAHREAAARRFGPLSVFLPPRPESFASMAFRLADGASLSALAERGRQAGLPVRHHPAQDGAGARLMIALPTFHTLLEFLG</sequence>
<comment type="caution">
    <text evidence="2">The sequence shown here is derived from an EMBL/GenBank/DDBJ whole genome shotgun (WGS) entry which is preliminary data.</text>
</comment>
<dbReference type="InterPro" id="IPR025870">
    <property type="entry name" value="Glyoxalase-like_dom"/>
</dbReference>
<feature type="domain" description="Glyoxalase-like" evidence="1">
    <location>
        <begin position="2"/>
        <end position="179"/>
    </location>
</feature>
<dbReference type="Proteomes" id="UP001082899">
    <property type="component" value="Unassembled WGS sequence"/>
</dbReference>
<proteinExistence type="predicted"/>
<protein>
    <submittedName>
        <fullName evidence="2">VOC family protein</fullName>
    </submittedName>
</protein>
<evidence type="ECO:0000313" key="2">
    <source>
        <dbReference type="EMBL" id="MCY0386755.1"/>
    </source>
</evidence>
<dbReference type="RefSeq" id="WP_267846350.1">
    <property type="nucleotide sequence ID" value="NZ_JAPMXC010000001.1"/>
</dbReference>
<reference evidence="2" key="1">
    <citation type="submission" date="2022-11" db="EMBL/GenBank/DDBJ databases">
        <title>Robbsia betulipollinis sp. nov., isolated from pollen of birch (Betula pendula).</title>
        <authorList>
            <person name="Shi H."/>
            <person name="Ambika Manirajan B."/>
            <person name="Ratering S."/>
            <person name="Geissler-Plaum R."/>
            <person name="Schnell S."/>
        </authorList>
    </citation>
    <scope>NUCLEOTIDE SEQUENCE</scope>
    <source>
        <strain evidence="2">Bb-Pol-6</strain>
    </source>
</reference>
<evidence type="ECO:0000259" key="1">
    <source>
        <dbReference type="Pfam" id="PF13468"/>
    </source>
</evidence>
<gene>
    <name evidence="2" type="ORF">OVY01_05785</name>
</gene>
<dbReference type="EMBL" id="JAPMXC010000001">
    <property type="protein sequence ID" value="MCY0386755.1"/>
    <property type="molecule type" value="Genomic_DNA"/>
</dbReference>
<dbReference type="PANTHER" id="PTHR40265">
    <property type="entry name" value="BLL2707 PROTEIN"/>
    <property type="match status" value="1"/>
</dbReference>
<keyword evidence="3" id="KW-1185">Reference proteome</keyword>
<dbReference type="InterPro" id="IPR029068">
    <property type="entry name" value="Glyas_Bleomycin-R_OHBP_Dase"/>
</dbReference>
<dbReference type="Gene3D" id="3.10.180.10">
    <property type="entry name" value="2,3-Dihydroxybiphenyl 1,2-Dioxygenase, domain 1"/>
    <property type="match status" value="1"/>
</dbReference>
<dbReference type="SUPFAM" id="SSF54593">
    <property type="entry name" value="Glyoxalase/Bleomycin resistance protein/Dihydroxybiphenyl dioxygenase"/>
    <property type="match status" value="2"/>
</dbReference>
<name>A0ABT3ZJR0_9BURK</name>
<organism evidence="2 3">
    <name type="scientific">Robbsia betulipollinis</name>
    <dbReference type="NCBI Taxonomy" id="2981849"/>
    <lineage>
        <taxon>Bacteria</taxon>
        <taxon>Pseudomonadati</taxon>
        <taxon>Pseudomonadota</taxon>
        <taxon>Betaproteobacteria</taxon>
        <taxon>Burkholderiales</taxon>
        <taxon>Burkholderiaceae</taxon>
        <taxon>Robbsia</taxon>
    </lineage>
</organism>
<dbReference type="PANTHER" id="PTHR40265:SF1">
    <property type="entry name" value="GLYOXALASE-LIKE DOMAIN-CONTAINING PROTEIN"/>
    <property type="match status" value="1"/>
</dbReference>
<evidence type="ECO:0000313" key="3">
    <source>
        <dbReference type="Proteomes" id="UP001082899"/>
    </source>
</evidence>
<dbReference type="Pfam" id="PF13468">
    <property type="entry name" value="Glyoxalase_3"/>
    <property type="match status" value="1"/>
</dbReference>